<protein>
    <recommendedName>
        <fullName evidence="6 7">Large ribosomal subunit protein uL18</fullName>
    </recommendedName>
</protein>
<keyword evidence="4 7" id="KW-0689">Ribosomal protein</keyword>
<evidence type="ECO:0000256" key="1">
    <source>
        <dbReference type="ARBA" id="ARBA00007116"/>
    </source>
</evidence>
<comment type="function">
    <text evidence="7">This is one of the proteins that bind and probably mediate the attachment of the 5S RNA into the large ribosomal subunit, where it forms part of the central protuberance.</text>
</comment>
<keyword evidence="2 7" id="KW-0699">rRNA-binding</keyword>
<evidence type="ECO:0000256" key="3">
    <source>
        <dbReference type="ARBA" id="ARBA00022884"/>
    </source>
</evidence>
<dbReference type="PATRIC" id="fig|1618432.3.peg.787"/>
<dbReference type="GO" id="GO:0005737">
    <property type="term" value="C:cytoplasm"/>
    <property type="evidence" value="ECO:0007669"/>
    <property type="project" value="UniProtKB-ARBA"/>
</dbReference>
<reference evidence="8 9" key="1">
    <citation type="journal article" date="2015" name="Nature">
        <title>rRNA introns, odd ribosomes, and small enigmatic genomes across a large radiation of phyla.</title>
        <authorList>
            <person name="Brown C.T."/>
            <person name="Hug L.A."/>
            <person name="Thomas B.C."/>
            <person name="Sharon I."/>
            <person name="Castelle C.J."/>
            <person name="Singh A."/>
            <person name="Wilkins M.J."/>
            <person name="Williams K.H."/>
            <person name="Banfield J.F."/>
        </authorList>
    </citation>
    <scope>NUCLEOTIDE SEQUENCE [LARGE SCALE GENOMIC DNA]</scope>
</reference>
<accession>A0A0G0MSK3</accession>
<evidence type="ECO:0000313" key="8">
    <source>
        <dbReference type="EMBL" id="KKQ76649.1"/>
    </source>
</evidence>
<sequence length="112" mass="12687">MRKLKLRIKRHNKLRQRIVGTTARPRLSVFKSGQHIYAQIIDDLKGQTLVSSSDIKNKESNKKEKAYNVGVELAKKALKKKIKEVVFDRGGFLFHGRVAELAKGAREGGVLF</sequence>
<dbReference type="GO" id="GO:0003735">
    <property type="term" value="F:structural constituent of ribosome"/>
    <property type="evidence" value="ECO:0007669"/>
    <property type="project" value="InterPro"/>
</dbReference>
<keyword evidence="5 7" id="KW-0687">Ribonucleoprotein</keyword>
<evidence type="ECO:0000313" key="9">
    <source>
        <dbReference type="Proteomes" id="UP000034324"/>
    </source>
</evidence>
<evidence type="ECO:0000256" key="5">
    <source>
        <dbReference type="ARBA" id="ARBA00023274"/>
    </source>
</evidence>
<evidence type="ECO:0000256" key="2">
    <source>
        <dbReference type="ARBA" id="ARBA00022730"/>
    </source>
</evidence>
<dbReference type="GO" id="GO:0005840">
    <property type="term" value="C:ribosome"/>
    <property type="evidence" value="ECO:0007669"/>
    <property type="project" value="UniProtKB-KW"/>
</dbReference>
<dbReference type="Proteomes" id="UP000034324">
    <property type="component" value="Unassembled WGS sequence"/>
</dbReference>
<comment type="caution">
    <text evidence="8">The sequence shown here is derived from an EMBL/GenBank/DDBJ whole genome shotgun (WGS) entry which is preliminary data.</text>
</comment>
<dbReference type="EMBL" id="LBVC01000065">
    <property type="protein sequence ID" value="KKQ76649.1"/>
    <property type="molecule type" value="Genomic_DNA"/>
</dbReference>
<dbReference type="SUPFAM" id="SSF53137">
    <property type="entry name" value="Translational machinery components"/>
    <property type="match status" value="1"/>
</dbReference>
<dbReference type="FunFam" id="3.30.420.100:FF:000001">
    <property type="entry name" value="50S ribosomal protein L18"/>
    <property type="match status" value="1"/>
</dbReference>
<dbReference type="Pfam" id="PF00861">
    <property type="entry name" value="Ribosomal_L18p"/>
    <property type="match status" value="1"/>
</dbReference>
<proteinExistence type="inferred from homology"/>
<dbReference type="PANTHER" id="PTHR12899:SF3">
    <property type="entry name" value="LARGE RIBOSOMAL SUBUNIT PROTEIN UL18M"/>
    <property type="match status" value="1"/>
</dbReference>
<comment type="similarity">
    <text evidence="1 7">Belongs to the universal ribosomal protein uL18 family.</text>
</comment>
<dbReference type="NCBIfam" id="TIGR00060">
    <property type="entry name" value="L18_bact"/>
    <property type="match status" value="1"/>
</dbReference>
<dbReference type="Gene3D" id="3.30.420.100">
    <property type="match status" value="1"/>
</dbReference>
<dbReference type="InterPro" id="IPR005484">
    <property type="entry name" value="Ribosomal_uL18_bac/plant/anim"/>
</dbReference>
<comment type="subunit">
    <text evidence="7">Part of the 50S ribosomal subunit; part of the 5S rRNA/L5/L18/L25 subcomplex. Contacts the 5S and 23S rRNAs.</text>
</comment>
<gene>
    <name evidence="7" type="primary">rplR</name>
    <name evidence="8" type="ORF">US99_C0065G0008</name>
</gene>
<dbReference type="InterPro" id="IPR004389">
    <property type="entry name" value="Ribosomal_uL18_bac-type"/>
</dbReference>
<keyword evidence="3 7" id="KW-0694">RNA-binding</keyword>
<evidence type="ECO:0000256" key="6">
    <source>
        <dbReference type="ARBA" id="ARBA00035197"/>
    </source>
</evidence>
<dbReference type="CDD" id="cd00432">
    <property type="entry name" value="Ribosomal_L18_L5e"/>
    <property type="match status" value="1"/>
</dbReference>
<evidence type="ECO:0000256" key="7">
    <source>
        <dbReference type="HAMAP-Rule" id="MF_01337"/>
    </source>
</evidence>
<dbReference type="InterPro" id="IPR057268">
    <property type="entry name" value="Ribosomal_L18"/>
</dbReference>
<dbReference type="GO" id="GO:1990904">
    <property type="term" value="C:ribonucleoprotein complex"/>
    <property type="evidence" value="ECO:0007669"/>
    <property type="project" value="UniProtKB-KW"/>
</dbReference>
<dbReference type="GO" id="GO:0006412">
    <property type="term" value="P:translation"/>
    <property type="evidence" value="ECO:0007669"/>
    <property type="project" value="UniProtKB-UniRule"/>
</dbReference>
<name>A0A0G0MSK3_9BACT</name>
<dbReference type="GO" id="GO:0008097">
    <property type="term" value="F:5S rRNA binding"/>
    <property type="evidence" value="ECO:0007669"/>
    <property type="project" value="TreeGrafter"/>
</dbReference>
<dbReference type="AlphaFoldDB" id="A0A0G0MSK3"/>
<dbReference type="HAMAP" id="MF_01337_B">
    <property type="entry name" value="Ribosomal_uL18_B"/>
    <property type="match status" value="1"/>
</dbReference>
<organism evidence="8 9">
    <name type="scientific">Candidatus Daviesbacteria bacterium GW2011_GWF2_38_6</name>
    <dbReference type="NCBI Taxonomy" id="1618432"/>
    <lineage>
        <taxon>Bacteria</taxon>
        <taxon>Candidatus Daviesiibacteriota</taxon>
    </lineage>
</organism>
<dbReference type="PANTHER" id="PTHR12899">
    <property type="entry name" value="39S RIBOSOMAL PROTEIN L18, MITOCHONDRIAL"/>
    <property type="match status" value="1"/>
</dbReference>
<evidence type="ECO:0000256" key="4">
    <source>
        <dbReference type="ARBA" id="ARBA00022980"/>
    </source>
</evidence>